<dbReference type="Pfam" id="PF13977">
    <property type="entry name" value="TetR_C_6"/>
    <property type="match status" value="1"/>
</dbReference>
<sequence length="194" mass="21273">MPKVVDAEQRRREVFDAVFTVVVEHGVHGASLRRVAETAGLAIGSVRHYFDSAEQMLTEAAAEVIARVTTRLEAHRAELDAETDRGVVAERMIAELLPWDAVSTRETTVWLEFALAARTAPAYRATAELLHAGVRELARRIVENRVPPERTAVEAERLACLIDGLGFAGTLHPGSLPPELARDVVRRHLDSLGA</sequence>
<evidence type="ECO:0000256" key="5">
    <source>
        <dbReference type="PROSITE-ProRule" id="PRU00335"/>
    </source>
</evidence>
<keyword evidence="8" id="KW-1185">Reference proteome</keyword>
<evidence type="ECO:0000256" key="2">
    <source>
        <dbReference type="ARBA" id="ARBA00023015"/>
    </source>
</evidence>
<evidence type="ECO:0000256" key="1">
    <source>
        <dbReference type="ARBA" id="ARBA00022491"/>
    </source>
</evidence>
<dbReference type="PANTHER" id="PTHR30055:SF226">
    <property type="entry name" value="HTH-TYPE TRANSCRIPTIONAL REGULATOR PKSA"/>
    <property type="match status" value="1"/>
</dbReference>
<dbReference type="Proteomes" id="UP001597182">
    <property type="component" value="Unassembled WGS sequence"/>
</dbReference>
<name>A0ABW3VG46_9PSEU</name>
<feature type="DNA-binding region" description="H-T-H motif" evidence="5">
    <location>
        <begin position="31"/>
        <end position="50"/>
    </location>
</feature>
<dbReference type="PANTHER" id="PTHR30055">
    <property type="entry name" value="HTH-TYPE TRANSCRIPTIONAL REGULATOR RUTR"/>
    <property type="match status" value="1"/>
</dbReference>
<evidence type="ECO:0000313" key="8">
    <source>
        <dbReference type="Proteomes" id="UP001597182"/>
    </source>
</evidence>
<gene>
    <name evidence="7" type="ORF">ACFQ34_11970</name>
</gene>
<keyword evidence="4" id="KW-0804">Transcription</keyword>
<evidence type="ECO:0000259" key="6">
    <source>
        <dbReference type="PROSITE" id="PS50977"/>
    </source>
</evidence>
<protein>
    <submittedName>
        <fullName evidence="7">TetR/AcrR family transcriptional regulator</fullName>
    </submittedName>
</protein>
<keyword evidence="1" id="KW-0678">Repressor</keyword>
<dbReference type="PROSITE" id="PS50977">
    <property type="entry name" value="HTH_TETR_2"/>
    <property type="match status" value="1"/>
</dbReference>
<proteinExistence type="predicted"/>
<dbReference type="InterPro" id="IPR039538">
    <property type="entry name" value="BetI_C"/>
</dbReference>
<dbReference type="SUPFAM" id="SSF48498">
    <property type="entry name" value="Tetracyclin repressor-like, C-terminal domain"/>
    <property type="match status" value="1"/>
</dbReference>
<reference evidence="8" key="1">
    <citation type="journal article" date="2019" name="Int. J. Syst. Evol. Microbiol.">
        <title>The Global Catalogue of Microorganisms (GCM) 10K type strain sequencing project: providing services to taxonomists for standard genome sequencing and annotation.</title>
        <authorList>
            <consortium name="The Broad Institute Genomics Platform"/>
            <consortium name="The Broad Institute Genome Sequencing Center for Infectious Disease"/>
            <person name="Wu L."/>
            <person name="Ma J."/>
        </authorList>
    </citation>
    <scope>NUCLEOTIDE SEQUENCE [LARGE SCALE GENOMIC DNA]</scope>
    <source>
        <strain evidence="8">CCUG 49018</strain>
    </source>
</reference>
<keyword evidence="3 5" id="KW-0238">DNA-binding</keyword>
<evidence type="ECO:0000256" key="3">
    <source>
        <dbReference type="ARBA" id="ARBA00023125"/>
    </source>
</evidence>
<dbReference type="Pfam" id="PF00440">
    <property type="entry name" value="TetR_N"/>
    <property type="match status" value="1"/>
</dbReference>
<dbReference type="InterPro" id="IPR036271">
    <property type="entry name" value="Tet_transcr_reg_TetR-rel_C_sf"/>
</dbReference>
<feature type="domain" description="HTH tetR-type" evidence="6">
    <location>
        <begin position="8"/>
        <end position="68"/>
    </location>
</feature>
<evidence type="ECO:0000256" key="4">
    <source>
        <dbReference type="ARBA" id="ARBA00023163"/>
    </source>
</evidence>
<accession>A0ABW3VG46</accession>
<dbReference type="EMBL" id="JBHTMB010000100">
    <property type="protein sequence ID" value="MFD1234002.1"/>
    <property type="molecule type" value="Genomic_DNA"/>
</dbReference>
<organism evidence="7 8">
    <name type="scientific">Pseudonocardia benzenivorans</name>
    <dbReference type="NCBI Taxonomy" id="228005"/>
    <lineage>
        <taxon>Bacteria</taxon>
        <taxon>Bacillati</taxon>
        <taxon>Actinomycetota</taxon>
        <taxon>Actinomycetes</taxon>
        <taxon>Pseudonocardiales</taxon>
        <taxon>Pseudonocardiaceae</taxon>
        <taxon>Pseudonocardia</taxon>
    </lineage>
</organism>
<dbReference type="Gene3D" id="1.10.357.10">
    <property type="entry name" value="Tetracycline Repressor, domain 2"/>
    <property type="match status" value="1"/>
</dbReference>
<keyword evidence="2" id="KW-0805">Transcription regulation</keyword>
<dbReference type="InterPro" id="IPR009057">
    <property type="entry name" value="Homeodomain-like_sf"/>
</dbReference>
<dbReference type="InterPro" id="IPR001647">
    <property type="entry name" value="HTH_TetR"/>
</dbReference>
<dbReference type="RefSeq" id="WP_346091751.1">
    <property type="nucleotide sequence ID" value="NZ_BAABKS010000036.1"/>
</dbReference>
<dbReference type="SUPFAM" id="SSF46689">
    <property type="entry name" value="Homeodomain-like"/>
    <property type="match status" value="1"/>
</dbReference>
<dbReference type="InterPro" id="IPR050109">
    <property type="entry name" value="HTH-type_TetR-like_transc_reg"/>
</dbReference>
<comment type="caution">
    <text evidence="7">The sequence shown here is derived from an EMBL/GenBank/DDBJ whole genome shotgun (WGS) entry which is preliminary data.</text>
</comment>
<evidence type="ECO:0000313" key="7">
    <source>
        <dbReference type="EMBL" id="MFD1234002.1"/>
    </source>
</evidence>